<proteinExistence type="predicted"/>
<evidence type="ECO:0000313" key="1">
    <source>
        <dbReference type="EMBL" id="AZB72195.1"/>
    </source>
</evidence>
<accession>A0AAN1QMQ2</accession>
<dbReference type="AlphaFoldDB" id="A0AAN1QMQ2"/>
<dbReference type="RefSeq" id="WP_208676199.1">
    <property type="nucleotide sequence ID" value="NZ_CP030139.2"/>
</dbReference>
<dbReference type="Pfam" id="PF08819">
    <property type="entry name" value="DUF1802"/>
    <property type="match status" value="1"/>
</dbReference>
<evidence type="ECO:0000313" key="2">
    <source>
        <dbReference type="Proteomes" id="UP000267249"/>
    </source>
</evidence>
<sequence length="201" mass="22501">MSFQPLDRALKEWPAAIAALASGQSILLLRKGGIQEPQGQFQPATTSVWLLPSFEHQQPAALRVPADAIAHEQPTQVDLSLWAEISQAIALPTDFPLAELSHQTVWSEEFLEQRRQWKPERPLWLLALRTYRVPESRSLPWQASYRGCRSWITLVEPVSRQGSEPVLSDRAFQDQWQAIAEILQRGGLASNGLSTTALASD</sequence>
<organism evidence="1 2">
    <name type="scientific">Synechococcus elongatus PCC 11801</name>
    <dbReference type="NCBI Taxonomy" id="2219813"/>
    <lineage>
        <taxon>Bacteria</taxon>
        <taxon>Bacillati</taxon>
        <taxon>Cyanobacteriota</taxon>
        <taxon>Cyanophyceae</taxon>
        <taxon>Synechococcales</taxon>
        <taxon>Synechococcaceae</taxon>
        <taxon>Synechococcus</taxon>
    </lineage>
</organism>
<protein>
    <submittedName>
        <fullName evidence="1">DUF1802 family protein</fullName>
    </submittedName>
</protein>
<dbReference type="Proteomes" id="UP000267249">
    <property type="component" value="Chromosome"/>
</dbReference>
<dbReference type="InterPro" id="IPR014923">
    <property type="entry name" value="DUF1802"/>
</dbReference>
<reference evidence="1 2" key="1">
    <citation type="journal article" date="2018" name="Sci. Rep.">
        <title>Genome Features and Biochemical Characteristics of a Robust, Fast Growing and Naturally Transformable Cyanobacterium Synechococcus elongatus PCC 11801 Isolated from India.</title>
        <authorList>
            <person name="Jaiswal D."/>
            <person name="Sengupta A."/>
            <person name="Sohoni S."/>
            <person name="Sengupta S."/>
            <person name="Phadnavis A.G."/>
            <person name="Pakrasi H.B."/>
            <person name="Wangikar P.P."/>
        </authorList>
    </citation>
    <scope>NUCLEOTIDE SEQUENCE [LARGE SCALE GENOMIC DNA]</scope>
    <source>
        <strain evidence="1 2">PCC 11801</strain>
    </source>
</reference>
<name>A0AAN1QMQ2_SYNEL</name>
<dbReference type="EMBL" id="CP030139">
    <property type="protein sequence ID" value="AZB72195.1"/>
    <property type="molecule type" value="Genomic_DNA"/>
</dbReference>
<gene>
    <name evidence="1" type="ORF">DOP62_05165</name>
</gene>